<proteinExistence type="predicted"/>
<sequence>MNLSFPASNLRNLLERDALNMEDKRPNNPNHQLHPVPEVKEFLTGHHRIHQKLGDCCKVRSTNAISQGGPPVQREELQDNAVFELLGCTPAAGRGVFHLDRLATAKDNLGRGHSVDSSSDEPKDSPHLRAFQILTKDRKVTKCPNRLGSYLEDVIGLRWEDPIAVDAAYDVEGFSGYVVVCPEGVYEIVEMLPDIRLLGRYDVVVDGEWREE</sequence>
<dbReference type="AlphaFoldDB" id="A0A3N4IDJ4"/>
<organism evidence="1 2">
    <name type="scientific">Ascobolus immersus RN42</name>
    <dbReference type="NCBI Taxonomy" id="1160509"/>
    <lineage>
        <taxon>Eukaryota</taxon>
        <taxon>Fungi</taxon>
        <taxon>Dikarya</taxon>
        <taxon>Ascomycota</taxon>
        <taxon>Pezizomycotina</taxon>
        <taxon>Pezizomycetes</taxon>
        <taxon>Pezizales</taxon>
        <taxon>Ascobolaceae</taxon>
        <taxon>Ascobolus</taxon>
    </lineage>
</organism>
<accession>A0A3N4IDJ4</accession>
<evidence type="ECO:0000313" key="1">
    <source>
        <dbReference type="EMBL" id="RPA84195.1"/>
    </source>
</evidence>
<dbReference type="Proteomes" id="UP000275078">
    <property type="component" value="Unassembled WGS sequence"/>
</dbReference>
<protein>
    <submittedName>
        <fullName evidence="1">Uncharacterized protein</fullName>
    </submittedName>
</protein>
<evidence type="ECO:0000313" key="2">
    <source>
        <dbReference type="Proteomes" id="UP000275078"/>
    </source>
</evidence>
<keyword evidence="2" id="KW-1185">Reference proteome</keyword>
<name>A0A3N4IDJ4_ASCIM</name>
<reference evidence="1 2" key="1">
    <citation type="journal article" date="2018" name="Nat. Ecol. Evol.">
        <title>Pezizomycetes genomes reveal the molecular basis of ectomycorrhizal truffle lifestyle.</title>
        <authorList>
            <person name="Murat C."/>
            <person name="Payen T."/>
            <person name="Noel B."/>
            <person name="Kuo A."/>
            <person name="Morin E."/>
            <person name="Chen J."/>
            <person name="Kohler A."/>
            <person name="Krizsan K."/>
            <person name="Balestrini R."/>
            <person name="Da Silva C."/>
            <person name="Montanini B."/>
            <person name="Hainaut M."/>
            <person name="Levati E."/>
            <person name="Barry K.W."/>
            <person name="Belfiori B."/>
            <person name="Cichocki N."/>
            <person name="Clum A."/>
            <person name="Dockter R.B."/>
            <person name="Fauchery L."/>
            <person name="Guy J."/>
            <person name="Iotti M."/>
            <person name="Le Tacon F."/>
            <person name="Lindquist E.A."/>
            <person name="Lipzen A."/>
            <person name="Malagnac F."/>
            <person name="Mello A."/>
            <person name="Molinier V."/>
            <person name="Miyauchi S."/>
            <person name="Poulain J."/>
            <person name="Riccioni C."/>
            <person name="Rubini A."/>
            <person name="Sitrit Y."/>
            <person name="Splivallo R."/>
            <person name="Traeger S."/>
            <person name="Wang M."/>
            <person name="Zifcakova L."/>
            <person name="Wipf D."/>
            <person name="Zambonelli A."/>
            <person name="Paolocci F."/>
            <person name="Nowrousian M."/>
            <person name="Ottonello S."/>
            <person name="Baldrian P."/>
            <person name="Spatafora J.W."/>
            <person name="Henrissat B."/>
            <person name="Nagy L.G."/>
            <person name="Aury J.M."/>
            <person name="Wincker P."/>
            <person name="Grigoriev I.V."/>
            <person name="Bonfante P."/>
            <person name="Martin F.M."/>
        </authorList>
    </citation>
    <scope>NUCLEOTIDE SEQUENCE [LARGE SCALE GENOMIC DNA]</scope>
    <source>
        <strain evidence="1 2">RN42</strain>
    </source>
</reference>
<gene>
    <name evidence="1" type="ORF">BJ508DRAFT_323837</name>
</gene>
<dbReference type="EMBL" id="ML119660">
    <property type="protein sequence ID" value="RPA84195.1"/>
    <property type="molecule type" value="Genomic_DNA"/>
</dbReference>